<dbReference type="Pfam" id="PF02353">
    <property type="entry name" value="CMAS"/>
    <property type="match status" value="1"/>
</dbReference>
<evidence type="ECO:0000256" key="1">
    <source>
        <dbReference type="ARBA" id="ARBA00010815"/>
    </source>
</evidence>
<dbReference type="RefSeq" id="WP_206571803.1">
    <property type="nucleotide sequence ID" value="NZ_JAFKCV010000001.1"/>
</dbReference>
<comment type="similarity">
    <text evidence="1">Belongs to the CFA/CMAS family.</text>
</comment>
<comment type="caution">
    <text evidence="7">The sequence shown here is derived from an EMBL/GenBank/DDBJ whole genome shotgun (WGS) entry which is preliminary data.</text>
</comment>
<dbReference type="PIRSF" id="PIRSF003085">
    <property type="entry name" value="CMAS"/>
    <property type="match status" value="1"/>
</dbReference>
<keyword evidence="4" id="KW-0949">S-adenosyl-L-methionine</keyword>
<keyword evidence="8" id="KW-1185">Reference proteome</keyword>
<dbReference type="Gene3D" id="3.40.50.150">
    <property type="entry name" value="Vaccinia Virus protein VP39"/>
    <property type="match status" value="1"/>
</dbReference>
<keyword evidence="5" id="KW-0443">Lipid metabolism</keyword>
<gene>
    <name evidence="7" type="primary">cfa</name>
    <name evidence="7" type="ORF">J0A66_00450</name>
</gene>
<evidence type="ECO:0000313" key="8">
    <source>
        <dbReference type="Proteomes" id="UP000664654"/>
    </source>
</evidence>
<dbReference type="EMBL" id="JAFKCV010000001">
    <property type="protein sequence ID" value="MBN7823680.1"/>
    <property type="molecule type" value="Genomic_DNA"/>
</dbReference>
<keyword evidence="2 7" id="KW-0489">Methyltransferase</keyword>
<proteinExistence type="inferred from homology"/>
<dbReference type="CDD" id="cd02440">
    <property type="entry name" value="AdoMet_MTases"/>
    <property type="match status" value="1"/>
</dbReference>
<organism evidence="7 8">
    <name type="scientific">Bowmanella dokdonensis</name>
    <dbReference type="NCBI Taxonomy" id="751969"/>
    <lineage>
        <taxon>Bacteria</taxon>
        <taxon>Pseudomonadati</taxon>
        <taxon>Pseudomonadota</taxon>
        <taxon>Gammaproteobacteria</taxon>
        <taxon>Alteromonadales</taxon>
        <taxon>Alteromonadaceae</taxon>
        <taxon>Bowmanella</taxon>
    </lineage>
</organism>
<evidence type="ECO:0000256" key="4">
    <source>
        <dbReference type="ARBA" id="ARBA00022691"/>
    </source>
</evidence>
<evidence type="ECO:0000313" key="7">
    <source>
        <dbReference type="EMBL" id="MBN7823680.1"/>
    </source>
</evidence>
<dbReference type="Proteomes" id="UP000664654">
    <property type="component" value="Unassembled WGS sequence"/>
</dbReference>
<evidence type="ECO:0000256" key="2">
    <source>
        <dbReference type="ARBA" id="ARBA00022603"/>
    </source>
</evidence>
<dbReference type="PANTHER" id="PTHR43667:SF1">
    <property type="entry name" value="CYCLOPROPANE-FATTY-ACYL-PHOSPHOLIPID SYNTHASE"/>
    <property type="match status" value="1"/>
</dbReference>
<sequence length="394" mass="45801">MGLPAEPLNQKLSVISSRLTRQAASAKDWLKSHLAKAGVQLNGSNPWDPNVHNNDFYLRVMREGSLGAGESYMDGWWDCERLDEMFKRLMSVQLDEVIQSRWILIRHWLMARLVNLQSTRRAYQVGEQHYDVGNDLYRAMLDKRMVYSCGYWQDAEDLDQAQESKLDLACKKMQLNAGEEVLDIGCGWGSFAEFSATQYGTRVTGVTISREQQKLARHRCRELPVDIRLQDYRMLSGRYDKLVSIGMFEHVGQKNYHTYFSNAHRLMQDEGIFLLHTIGKHTAQLGTDPWIHKYIFPNGAIPSLSQISQACEPFFVIEDVHNFGPDYDRTLMAWQQNVESAWPALRESYGERFRRMWDYYLKSCAGAFRSRQLQLFQLVLRKKVGPLPRYHSPR</sequence>
<dbReference type="GO" id="GO:0008825">
    <property type="term" value="F:cyclopropane-fatty-acyl-phospholipid synthase activity"/>
    <property type="evidence" value="ECO:0007669"/>
    <property type="project" value="UniProtKB-EC"/>
</dbReference>
<feature type="active site" evidence="6">
    <location>
        <position position="364"/>
    </location>
</feature>
<keyword evidence="3 7" id="KW-0808">Transferase</keyword>
<dbReference type="SUPFAM" id="SSF53335">
    <property type="entry name" value="S-adenosyl-L-methionine-dependent methyltransferases"/>
    <property type="match status" value="1"/>
</dbReference>
<evidence type="ECO:0000256" key="6">
    <source>
        <dbReference type="PIRSR" id="PIRSR003085-1"/>
    </source>
</evidence>
<evidence type="ECO:0000256" key="3">
    <source>
        <dbReference type="ARBA" id="ARBA00022679"/>
    </source>
</evidence>
<reference evidence="7" key="1">
    <citation type="submission" date="2021-03" db="EMBL/GenBank/DDBJ databases">
        <title>novel species isolated from a fishpond in China.</title>
        <authorList>
            <person name="Lu H."/>
            <person name="Cai Z."/>
        </authorList>
    </citation>
    <scope>NUCLEOTIDE SEQUENCE</scope>
    <source>
        <strain evidence="7">JCM 30855</strain>
    </source>
</reference>
<dbReference type="GO" id="GO:0032259">
    <property type="term" value="P:methylation"/>
    <property type="evidence" value="ECO:0007669"/>
    <property type="project" value="UniProtKB-KW"/>
</dbReference>
<protein>
    <submittedName>
        <fullName evidence="7">Cyclopropane fatty acyl phospholipid synthase</fullName>
        <ecNumber evidence="7">2.1.1.79</ecNumber>
    </submittedName>
</protein>
<dbReference type="EC" id="2.1.1.79" evidence="7"/>
<dbReference type="InterPro" id="IPR050723">
    <property type="entry name" value="CFA/CMAS"/>
</dbReference>
<dbReference type="InterPro" id="IPR003333">
    <property type="entry name" value="CMAS"/>
</dbReference>
<dbReference type="PANTHER" id="PTHR43667">
    <property type="entry name" value="CYCLOPROPANE-FATTY-ACYL-PHOSPHOLIPID SYNTHASE"/>
    <property type="match status" value="1"/>
</dbReference>
<accession>A0A939IMD4</accession>
<dbReference type="GO" id="GO:0008610">
    <property type="term" value="P:lipid biosynthetic process"/>
    <property type="evidence" value="ECO:0007669"/>
    <property type="project" value="InterPro"/>
</dbReference>
<evidence type="ECO:0000256" key="5">
    <source>
        <dbReference type="ARBA" id="ARBA00023098"/>
    </source>
</evidence>
<dbReference type="AlphaFoldDB" id="A0A939IMD4"/>
<name>A0A939IMD4_9ALTE</name>
<dbReference type="NCBIfam" id="NF008686">
    <property type="entry name" value="PRK11705.1"/>
    <property type="match status" value="1"/>
</dbReference>
<dbReference type="InterPro" id="IPR029063">
    <property type="entry name" value="SAM-dependent_MTases_sf"/>
</dbReference>